<evidence type="ECO:0000313" key="9">
    <source>
        <dbReference type="EMBL" id="AUW45802.1"/>
    </source>
</evidence>
<proteinExistence type="inferred from homology"/>
<name>A0A2K9ZC42_RHILE</name>
<dbReference type="InterPro" id="IPR035906">
    <property type="entry name" value="MetI-like_sf"/>
</dbReference>
<feature type="transmembrane region" description="Helical" evidence="7">
    <location>
        <begin position="173"/>
        <end position="198"/>
    </location>
</feature>
<feature type="domain" description="ABC transmembrane type-1" evidence="8">
    <location>
        <begin position="86"/>
        <end position="300"/>
    </location>
</feature>
<accession>A0A2K9ZC42</accession>
<comment type="similarity">
    <text evidence="7">Belongs to the binding-protein-dependent transport system permease family.</text>
</comment>
<keyword evidence="2 7" id="KW-0813">Transport</keyword>
<dbReference type="Gene3D" id="1.10.3720.10">
    <property type="entry name" value="MetI-like"/>
    <property type="match status" value="1"/>
</dbReference>
<dbReference type="GO" id="GO:0005886">
    <property type="term" value="C:plasma membrane"/>
    <property type="evidence" value="ECO:0007669"/>
    <property type="project" value="UniProtKB-SubCell"/>
</dbReference>
<dbReference type="AlphaFoldDB" id="A0A2K9ZC42"/>
<keyword evidence="9" id="KW-0614">Plasmid</keyword>
<dbReference type="SUPFAM" id="SSF161098">
    <property type="entry name" value="MetI-like"/>
    <property type="match status" value="1"/>
</dbReference>
<evidence type="ECO:0000313" key="10">
    <source>
        <dbReference type="Proteomes" id="UP000238523"/>
    </source>
</evidence>
<sequence length="312" mass="35126">MRPRGRTALWEESMSLRQSTHDPRVQALILLVPALAIYAVFALYPMLNVVILSFQKWNGLDPQRQFVGLANYSAIFTRDPVFWVAFRNTVIWTVMSLIFPPMVGLLLALSLNQKIFGRNGLRAIFYLPVIIAPIAVATMWKWMYDPFFGLFSQLLTSWGMQGWIKDWLGNRDIALYSVFVAYLWQTVGFSMVLFLAGLQNVSQTLVEAARIDGAGRWAVFKHVTLPALRPTITIVLVLSVISSLKAFDIVYGLTGGGPAQSTQMLALWAFTQAMQIFDFGRGAAISVVLLLITMAVVIPYLRWTQKHEEVES</sequence>
<evidence type="ECO:0000256" key="7">
    <source>
        <dbReference type="RuleBase" id="RU363032"/>
    </source>
</evidence>
<keyword evidence="6 7" id="KW-0472">Membrane</keyword>
<dbReference type="GO" id="GO:0055085">
    <property type="term" value="P:transmembrane transport"/>
    <property type="evidence" value="ECO:0007669"/>
    <property type="project" value="InterPro"/>
</dbReference>
<feature type="transmembrane region" description="Helical" evidence="7">
    <location>
        <begin position="219"/>
        <end position="243"/>
    </location>
</feature>
<dbReference type="PROSITE" id="PS50928">
    <property type="entry name" value="ABC_TM1"/>
    <property type="match status" value="1"/>
</dbReference>
<geneLocation type="plasmid" evidence="10">
    <name>prln1</name>
</geneLocation>
<evidence type="ECO:0000256" key="1">
    <source>
        <dbReference type="ARBA" id="ARBA00004651"/>
    </source>
</evidence>
<gene>
    <name evidence="9" type="ORF">CUJ84_pRLN1000335</name>
</gene>
<evidence type="ECO:0000256" key="2">
    <source>
        <dbReference type="ARBA" id="ARBA00022448"/>
    </source>
</evidence>
<dbReference type="CDD" id="cd06261">
    <property type="entry name" value="TM_PBP2"/>
    <property type="match status" value="1"/>
</dbReference>
<dbReference type="InterPro" id="IPR051393">
    <property type="entry name" value="ABC_transporter_permease"/>
</dbReference>
<feature type="transmembrane region" description="Helical" evidence="7">
    <location>
        <begin position="282"/>
        <end position="301"/>
    </location>
</feature>
<feature type="transmembrane region" description="Helical" evidence="7">
    <location>
        <begin position="123"/>
        <end position="143"/>
    </location>
</feature>
<comment type="subcellular location">
    <subcellularLocation>
        <location evidence="1 7">Cell membrane</location>
        <topology evidence="1 7">Multi-pass membrane protein</topology>
    </subcellularLocation>
</comment>
<evidence type="ECO:0000256" key="3">
    <source>
        <dbReference type="ARBA" id="ARBA00022475"/>
    </source>
</evidence>
<keyword evidence="4 7" id="KW-0812">Transmembrane</keyword>
<keyword evidence="5 7" id="KW-1133">Transmembrane helix</keyword>
<reference evidence="9 10" key="1">
    <citation type="submission" date="2017-11" db="EMBL/GenBank/DDBJ databases">
        <title>Complete genome of Rhizobium leguminosarum Norway, an ineffective micro-symbiont.</title>
        <authorList>
            <person name="Hoffrichter A."/>
            <person name="Liang J."/>
            <person name="Brachmann A."/>
            <person name="Marin M."/>
        </authorList>
    </citation>
    <scope>NUCLEOTIDE SEQUENCE [LARGE SCALE GENOMIC DNA]</scope>
    <source>
        <strain evidence="9 10">Norway</strain>
        <plasmid evidence="10">Plasmid prln1</plasmid>
    </source>
</reference>
<evidence type="ECO:0000256" key="5">
    <source>
        <dbReference type="ARBA" id="ARBA00022989"/>
    </source>
</evidence>
<evidence type="ECO:0000256" key="6">
    <source>
        <dbReference type="ARBA" id="ARBA00023136"/>
    </source>
</evidence>
<dbReference type="PANTHER" id="PTHR30193:SF37">
    <property type="entry name" value="INNER MEMBRANE ABC TRANSPORTER PERMEASE PROTEIN YCJO"/>
    <property type="match status" value="1"/>
</dbReference>
<evidence type="ECO:0000259" key="8">
    <source>
        <dbReference type="PROSITE" id="PS50928"/>
    </source>
</evidence>
<evidence type="ECO:0000256" key="4">
    <source>
        <dbReference type="ARBA" id="ARBA00022692"/>
    </source>
</evidence>
<dbReference type="Pfam" id="PF00528">
    <property type="entry name" value="BPD_transp_1"/>
    <property type="match status" value="1"/>
</dbReference>
<dbReference type="EMBL" id="CP025013">
    <property type="protein sequence ID" value="AUW45802.1"/>
    <property type="molecule type" value="Genomic_DNA"/>
</dbReference>
<dbReference type="InterPro" id="IPR000515">
    <property type="entry name" value="MetI-like"/>
</dbReference>
<feature type="transmembrane region" description="Helical" evidence="7">
    <location>
        <begin position="90"/>
        <end position="111"/>
    </location>
</feature>
<protein>
    <submittedName>
        <fullName evidence="9">ABC transporter permease</fullName>
    </submittedName>
</protein>
<organism evidence="9 10">
    <name type="scientific">Rhizobium leguminosarum</name>
    <dbReference type="NCBI Taxonomy" id="384"/>
    <lineage>
        <taxon>Bacteria</taxon>
        <taxon>Pseudomonadati</taxon>
        <taxon>Pseudomonadota</taxon>
        <taxon>Alphaproteobacteria</taxon>
        <taxon>Hyphomicrobiales</taxon>
        <taxon>Rhizobiaceae</taxon>
        <taxon>Rhizobium/Agrobacterium group</taxon>
        <taxon>Rhizobium</taxon>
    </lineage>
</organism>
<keyword evidence="3" id="KW-1003">Cell membrane</keyword>
<dbReference type="Proteomes" id="UP000238523">
    <property type="component" value="Plasmid pRLN1"/>
</dbReference>
<feature type="transmembrane region" description="Helical" evidence="7">
    <location>
        <begin position="27"/>
        <end position="47"/>
    </location>
</feature>
<dbReference type="PANTHER" id="PTHR30193">
    <property type="entry name" value="ABC TRANSPORTER PERMEASE PROTEIN"/>
    <property type="match status" value="1"/>
</dbReference>